<evidence type="ECO:0000259" key="3">
    <source>
        <dbReference type="PROSITE" id="PS50914"/>
    </source>
</evidence>
<feature type="chain" id="PRO_5022965292" evidence="2">
    <location>
        <begin position="24"/>
        <end position="282"/>
    </location>
</feature>
<dbReference type="Proteomes" id="UP000320735">
    <property type="component" value="Unassembled WGS sequence"/>
</dbReference>
<feature type="compositionally biased region" description="Low complexity" evidence="1">
    <location>
        <begin position="109"/>
        <end position="140"/>
    </location>
</feature>
<evidence type="ECO:0000256" key="2">
    <source>
        <dbReference type="SAM" id="SignalP"/>
    </source>
</evidence>
<name>A0A5C6B4E1_9PLAN</name>
<organism evidence="4 5">
    <name type="scientific">Symmachiella macrocystis</name>
    <dbReference type="NCBI Taxonomy" id="2527985"/>
    <lineage>
        <taxon>Bacteria</taxon>
        <taxon>Pseudomonadati</taxon>
        <taxon>Planctomycetota</taxon>
        <taxon>Planctomycetia</taxon>
        <taxon>Planctomycetales</taxon>
        <taxon>Planctomycetaceae</taxon>
        <taxon>Symmachiella</taxon>
    </lineage>
</organism>
<evidence type="ECO:0000313" key="4">
    <source>
        <dbReference type="EMBL" id="TWU06798.1"/>
    </source>
</evidence>
<dbReference type="Pfam" id="PF04972">
    <property type="entry name" value="BON"/>
    <property type="match status" value="1"/>
</dbReference>
<accession>A0A5C6B4E1</accession>
<proteinExistence type="predicted"/>
<dbReference type="PROSITE" id="PS50914">
    <property type="entry name" value="BON"/>
    <property type="match status" value="1"/>
</dbReference>
<dbReference type="InterPro" id="IPR007055">
    <property type="entry name" value="BON_dom"/>
</dbReference>
<protein>
    <submittedName>
        <fullName evidence="4">LysM domain/BON superfamily protein</fullName>
    </submittedName>
</protein>
<keyword evidence="5" id="KW-1185">Reference proteome</keyword>
<evidence type="ECO:0000256" key="1">
    <source>
        <dbReference type="SAM" id="MobiDB-lite"/>
    </source>
</evidence>
<gene>
    <name evidence="4" type="ORF">CA54_51970</name>
</gene>
<keyword evidence="2" id="KW-0732">Signal</keyword>
<dbReference type="RefSeq" id="WP_146373648.1">
    <property type="nucleotide sequence ID" value="NZ_SJPP01000003.1"/>
</dbReference>
<comment type="caution">
    <text evidence="4">The sequence shown here is derived from an EMBL/GenBank/DDBJ whole genome shotgun (WGS) entry which is preliminary data.</text>
</comment>
<feature type="domain" description="BON" evidence="3">
    <location>
        <begin position="42"/>
        <end position="109"/>
    </location>
</feature>
<dbReference type="OrthoDB" id="282501at2"/>
<evidence type="ECO:0000313" key="5">
    <source>
        <dbReference type="Proteomes" id="UP000320735"/>
    </source>
</evidence>
<dbReference type="AlphaFoldDB" id="A0A5C6B4E1"/>
<feature type="region of interest" description="Disordered" evidence="1">
    <location>
        <begin position="107"/>
        <end position="182"/>
    </location>
</feature>
<feature type="signal peptide" evidence="2">
    <location>
        <begin position="1"/>
        <end position="23"/>
    </location>
</feature>
<dbReference type="Gene3D" id="3.30.1340.30">
    <property type="match status" value="1"/>
</dbReference>
<dbReference type="EMBL" id="SJPP01000003">
    <property type="protein sequence ID" value="TWU06798.1"/>
    <property type="molecule type" value="Genomic_DNA"/>
</dbReference>
<reference evidence="4 5" key="1">
    <citation type="submission" date="2019-02" db="EMBL/GenBank/DDBJ databases">
        <title>Deep-cultivation of Planctomycetes and their phenomic and genomic characterization uncovers novel biology.</title>
        <authorList>
            <person name="Wiegand S."/>
            <person name="Jogler M."/>
            <person name="Boedeker C."/>
            <person name="Pinto D."/>
            <person name="Vollmers J."/>
            <person name="Rivas-Marin E."/>
            <person name="Kohn T."/>
            <person name="Peeters S.H."/>
            <person name="Heuer A."/>
            <person name="Rast P."/>
            <person name="Oberbeckmann S."/>
            <person name="Bunk B."/>
            <person name="Jeske O."/>
            <person name="Meyerdierks A."/>
            <person name="Storesund J.E."/>
            <person name="Kallscheuer N."/>
            <person name="Luecker S."/>
            <person name="Lage O.M."/>
            <person name="Pohl T."/>
            <person name="Merkel B.J."/>
            <person name="Hornburger P."/>
            <person name="Mueller R.-W."/>
            <person name="Bruemmer F."/>
            <person name="Labrenz M."/>
            <person name="Spormann A.M."/>
            <person name="Op Den Camp H."/>
            <person name="Overmann J."/>
            <person name="Amann R."/>
            <person name="Jetten M.S.M."/>
            <person name="Mascher T."/>
            <person name="Medema M.H."/>
            <person name="Devos D.P."/>
            <person name="Kaster A.-K."/>
            <person name="Ovreas L."/>
            <person name="Rohde M."/>
            <person name="Galperin M.Y."/>
            <person name="Jogler C."/>
        </authorList>
    </citation>
    <scope>NUCLEOTIDE SEQUENCE [LARGE SCALE GENOMIC DNA]</scope>
    <source>
        <strain evidence="4 5">CA54</strain>
    </source>
</reference>
<sequence length="282" mass="31238" precursor="true">MRRYHFWLLALGLMAMTPAVTEAGWFSKKSDKPTADSKAVKSNQQVAEQIGKALRTQDLKGHDISVEYKGGVARLTGHAPSLRHKAAITKVVTGVSDVKRVDNQLRISAPRPAATARTAAQRPTGQRPTAPRSAARPANPSGIQLASAEEMPHHGRVTRVPTSVPRQAVQQVQHVQGMQPPAGAPIPSYGAMATPASHAVQDMPNLPTHAWPAYASHPNYSQVTYPKEYSAAAWPYIGPFYPYPQVPLGWRKAQLEWDDGYWKLNFSPRTEKWWWFLAPKNW</sequence>
<feature type="compositionally biased region" description="Polar residues" evidence="1">
    <location>
        <begin position="160"/>
        <end position="176"/>
    </location>
</feature>